<dbReference type="Gene3D" id="1.25.40.10">
    <property type="entry name" value="Tetratricopeptide repeat domain"/>
    <property type="match status" value="1"/>
</dbReference>
<dbReference type="InterPro" id="IPR011990">
    <property type="entry name" value="TPR-like_helical_dom_sf"/>
</dbReference>
<accession>A0A8D0GQN6</accession>
<dbReference type="GO" id="GO:0035196">
    <property type="term" value="P:miRNA processing"/>
    <property type="evidence" value="ECO:0007669"/>
    <property type="project" value="TreeGrafter"/>
</dbReference>
<dbReference type="SMART" id="SM00028">
    <property type="entry name" value="TPR"/>
    <property type="match status" value="3"/>
</dbReference>
<keyword evidence="3" id="KW-1185">Reference proteome</keyword>
<evidence type="ECO:0000256" key="1">
    <source>
        <dbReference type="SAM" id="MobiDB-lite"/>
    </source>
</evidence>
<dbReference type="PANTHER" id="PTHR14928:SF13">
    <property type="entry name" value="ZINC FINGER CCCH DOMAIN-CONTAINING PROTEIN 7A"/>
    <property type="match status" value="1"/>
</dbReference>
<dbReference type="Ensembl" id="ENSSPUT00000010732.1">
    <property type="protein sequence ID" value="ENSSPUP00000010075.1"/>
    <property type="gene ID" value="ENSSPUG00000007784.1"/>
</dbReference>
<dbReference type="Proteomes" id="UP000694392">
    <property type="component" value="Unplaced"/>
</dbReference>
<dbReference type="InterPro" id="IPR039691">
    <property type="entry name" value="ZC3H7A/B"/>
</dbReference>
<evidence type="ECO:0008006" key="4">
    <source>
        <dbReference type="Google" id="ProtNLM"/>
    </source>
</evidence>
<name>A0A8D0GQN6_SPHPU</name>
<dbReference type="AlphaFoldDB" id="A0A8D0GQN6"/>
<dbReference type="SUPFAM" id="SSF48452">
    <property type="entry name" value="TPR-like"/>
    <property type="match status" value="1"/>
</dbReference>
<dbReference type="GeneTree" id="ENSGT00390000018542"/>
<dbReference type="GO" id="GO:0035198">
    <property type="term" value="F:miRNA binding"/>
    <property type="evidence" value="ECO:0007669"/>
    <property type="project" value="InterPro"/>
</dbReference>
<sequence>MSNVSEERNIRQQDIKKGLQFIQSTLPYPGPQEQYELFIRELVRNLFNEGNDAYREGDWGASLNHYTEALSIAEYANSEEINISNEIQEKLHVNRIACYSNMGLHEKVLEDCERVLRLNENNFRALYRKSKALSELGKYKAAYDAVAKCSLAVPQDESVIKLTQEVAQKLGLKIRKAYVRAKPPSNAVSGEISIKSSNSSVEDIESDLSKQQQETLSSLSSSSSNFAPEVSNDLSPLPVPLQVEKSSVSSVSLVNGGSVAFSMPEGCLDCGDGDDILGEELDDLLDSVHDPNESVMQTTIVRGAIPTASVAPSIPFSTPLLGTLSVGAGFVPATSFSEMYSQPLTSSLENFCSSLNSFSISDSNRDISSSISREGTPTLSNSSPLLLQINGPTSLFGSENYIGIAGQTRKDFSNVFGSGAANIPVSTSLVGRNPLEGTHELRQACQLCFTKTGPKLLDFTYHPSLEHKCKKDILIGKIKNSEDKLWKKIRPRPTKTQYVGPYYICKDVAAEEECRYPGHCTFAYCQEEIDVWTLERKGAFSREALFGGNGKINFTVSRLLQEHHGLFMFLCEKCFDHKPRIISKRNKDNSSSCSHPAMHDFEDNKYFT</sequence>
<proteinExistence type="predicted"/>
<organism evidence="2 3">
    <name type="scientific">Sphenodon punctatus</name>
    <name type="common">Tuatara</name>
    <name type="synonym">Hatteria punctata</name>
    <dbReference type="NCBI Taxonomy" id="8508"/>
    <lineage>
        <taxon>Eukaryota</taxon>
        <taxon>Metazoa</taxon>
        <taxon>Chordata</taxon>
        <taxon>Craniata</taxon>
        <taxon>Vertebrata</taxon>
        <taxon>Euteleostomi</taxon>
        <taxon>Lepidosauria</taxon>
        <taxon>Sphenodontia</taxon>
        <taxon>Sphenodontidae</taxon>
        <taxon>Sphenodon</taxon>
    </lineage>
</organism>
<reference evidence="2" key="1">
    <citation type="submission" date="2025-08" db="UniProtKB">
        <authorList>
            <consortium name="Ensembl"/>
        </authorList>
    </citation>
    <scope>IDENTIFICATION</scope>
</reference>
<evidence type="ECO:0000313" key="3">
    <source>
        <dbReference type="Proteomes" id="UP000694392"/>
    </source>
</evidence>
<dbReference type="PANTHER" id="PTHR14928">
    <property type="entry name" value="MICRO-RNA BINDING ZINC FINGER CCCH DOMAIN-CONTAINING PROTEIN 7"/>
    <property type="match status" value="1"/>
</dbReference>
<reference evidence="2" key="2">
    <citation type="submission" date="2025-09" db="UniProtKB">
        <authorList>
            <consortium name="Ensembl"/>
        </authorList>
    </citation>
    <scope>IDENTIFICATION</scope>
</reference>
<protein>
    <recommendedName>
        <fullName evidence="4">Zinc finger CCCH domain-containing protein 7A</fullName>
    </recommendedName>
</protein>
<dbReference type="InterPro" id="IPR019734">
    <property type="entry name" value="TPR_rpt"/>
</dbReference>
<evidence type="ECO:0000313" key="2">
    <source>
        <dbReference type="Ensembl" id="ENSSPUP00000010075.1"/>
    </source>
</evidence>
<feature type="region of interest" description="Disordered" evidence="1">
    <location>
        <begin position="203"/>
        <end position="231"/>
    </location>
</feature>